<dbReference type="RefSeq" id="XP_009060639.1">
    <property type="nucleotide sequence ID" value="XM_009062391.1"/>
</dbReference>
<sequence>HYQRLLILVFHFILTRIPKPIVNNPSPSQWNLVIQKINMEDGGNYTCTANTLPVQEQTVTLNIRVSPRIANSSKSNITVVEGESISLFCQTTGLPRPTVTWFKLSRSGDIKTRKGETLKLKEVRRTDDGMFQCLADNNFLPTVYRNFRITVHYPPEVKLPVTRIGQAKGKDTILECYVTSVPRAIISWEFKNRMLRMGVKHSVDHFIDSLSRDVYSLVIRNLNQSDFGTYTCTAANQIGETMKSVQLYGR</sequence>
<dbReference type="FunFam" id="2.60.40.10:FF:000032">
    <property type="entry name" value="palladin isoform X1"/>
    <property type="match status" value="1"/>
</dbReference>
<dbReference type="InterPro" id="IPR013783">
    <property type="entry name" value="Ig-like_fold"/>
</dbReference>
<dbReference type="InterPro" id="IPR003599">
    <property type="entry name" value="Ig_sub"/>
</dbReference>
<dbReference type="InterPro" id="IPR036179">
    <property type="entry name" value="Ig-like_dom_sf"/>
</dbReference>
<name>V4A0Y2_LOTGI</name>
<evidence type="ECO:0000259" key="6">
    <source>
        <dbReference type="PROSITE" id="PS50835"/>
    </source>
</evidence>
<dbReference type="HOGENOM" id="CLU_027228_1_0_1"/>
<evidence type="ECO:0000313" key="8">
    <source>
        <dbReference type="Proteomes" id="UP000030746"/>
    </source>
</evidence>
<dbReference type="GeneID" id="20232541"/>
<dbReference type="Gene3D" id="2.60.40.10">
    <property type="entry name" value="Immunoglobulins"/>
    <property type="match status" value="3"/>
</dbReference>
<proteinExistence type="predicted"/>
<protein>
    <recommendedName>
        <fullName evidence="6">Ig-like domain-containing protein</fullName>
    </recommendedName>
</protein>
<keyword evidence="3" id="KW-1015">Disulfide bond</keyword>
<evidence type="ECO:0000256" key="2">
    <source>
        <dbReference type="ARBA" id="ARBA00022737"/>
    </source>
</evidence>
<dbReference type="InterPro" id="IPR007110">
    <property type="entry name" value="Ig-like_dom"/>
</dbReference>
<dbReference type="Proteomes" id="UP000030746">
    <property type="component" value="Unassembled WGS sequence"/>
</dbReference>
<feature type="chain" id="PRO_5004716475" description="Ig-like domain-containing protein" evidence="5">
    <location>
        <begin position="21"/>
        <end position="250"/>
    </location>
</feature>
<dbReference type="PANTHER" id="PTHR12231">
    <property type="entry name" value="CTX-RELATED TYPE I TRANSMEMBRANE PROTEIN"/>
    <property type="match status" value="1"/>
</dbReference>
<feature type="signal peptide" evidence="5">
    <location>
        <begin position="1"/>
        <end position="20"/>
    </location>
</feature>
<evidence type="ECO:0000256" key="3">
    <source>
        <dbReference type="ARBA" id="ARBA00023157"/>
    </source>
</evidence>
<evidence type="ECO:0000256" key="1">
    <source>
        <dbReference type="ARBA" id="ARBA00022729"/>
    </source>
</evidence>
<keyword evidence="2" id="KW-0677">Repeat</keyword>
<evidence type="ECO:0000313" key="7">
    <source>
        <dbReference type="EMBL" id="ESO88590.1"/>
    </source>
</evidence>
<dbReference type="Pfam" id="PF13927">
    <property type="entry name" value="Ig_3"/>
    <property type="match status" value="1"/>
</dbReference>
<evidence type="ECO:0000256" key="5">
    <source>
        <dbReference type="SAM" id="SignalP"/>
    </source>
</evidence>
<dbReference type="AlphaFoldDB" id="V4A0Y2"/>
<dbReference type="PROSITE" id="PS50835">
    <property type="entry name" value="IG_LIKE"/>
    <property type="match status" value="2"/>
</dbReference>
<dbReference type="GO" id="GO:0043005">
    <property type="term" value="C:neuron projection"/>
    <property type="evidence" value="ECO:0007669"/>
    <property type="project" value="TreeGrafter"/>
</dbReference>
<dbReference type="OMA" id="CTAYNEV"/>
<keyword evidence="1 5" id="KW-0732">Signal</keyword>
<keyword evidence="8" id="KW-1185">Reference proteome</keyword>
<dbReference type="SUPFAM" id="SSF48726">
    <property type="entry name" value="Immunoglobulin"/>
    <property type="match status" value="3"/>
</dbReference>
<feature type="domain" description="Ig-like" evidence="6">
    <location>
        <begin position="155"/>
        <end position="246"/>
    </location>
</feature>
<dbReference type="InterPro" id="IPR013098">
    <property type="entry name" value="Ig_I-set"/>
</dbReference>
<dbReference type="PANTHER" id="PTHR12231:SF253">
    <property type="entry name" value="DPR-INTERACTING PROTEIN ETA, ISOFORM B-RELATED"/>
    <property type="match status" value="1"/>
</dbReference>
<evidence type="ECO:0000256" key="4">
    <source>
        <dbReference type="ARBA" id="ARBA00023319"/>
    </source>
</evidence>
<feature type="domain" description="Ig-like" evidence="6">
    <location>
        <begin position="67"/>
        <end position="150"/>
    </location>
</feature>
<reference evidence="7 8" key="1">
    <citation type="journal article" date="2013" name="Nature">
        <title>Insights into bilaterian evolution from three spiralian genomes.</title>
        <authorList>
            <person name="Simakov O."/>
            <person name="Marletaz F."/>
            <person name="Cho S.J."/>
            <person name="Edsinger-Gonzales E."/>
            <person name="Havlak P."/>
            <person name="Hellsten U."/>
            <person name="Kuo D.H."/>
            <person name="Larsson T."/>
            <person name="Lv J."/>
            <person name="Arendt D."/>
            <person name="Savage R."/>
            <person name="Osoegawa K."/>
            <person name="de Jong P."/>
            <person name="Grimwood J."/>
            <person name="Chapman J.A."/>
            <person name="Shapiro H."/>
            <person name="Aerts A."/>
            <person name="Otillar R.P."/>
            <person name="Terry A.Y."/>
            <person name="Boore J.L."/>
            <person name="Grigoriev I.V."/>
            <person name="Lindberg D.R."/>
            <person name="Seaver E.C."/>
            <person name="Weisblat D.A."/>
            <person name="Putnam N.H."/>
            <person name="Rokhsar D.S."/>
        </authorList>
    </citation>
    <scope>NUCLEOTIDE SEQUENCE [LARGE SCALE GENOMIC DNA]</scope>
</reference>
<gene>
    <name evidence="7" type="ORF">LOTGIDRAFT_125830</name>
</gene>
<dbReference type="InterPro" id="IPR003598">
    <property type="entry name" value="Ig_sub2"/>
</dbReference>
<dbReference type="SMART" id="SM00408">
    <property type="entry name" value="IGc2"/>
    <property type="match status" value="2"/>
</dbReference>
<dbReference type="OrthoDB" id="10012075at2759"/>
<dbReference type="CTD" id="20232541"/>
<accession>V4A0Y2</accession>
<dbReference type="KEGG" id="lgi:LOTGIDRAFT_125830"/>
<dbReference type="EMBL" id="KB202656">
    <property type="protein sequence ID" value="ESO88590.1"/>
    <property type="molecule type" value="Genomic_DNA"/>
</dbReference>
<dbReference type="InterPro" id="IPR051170">
    <property type="entry name" value="Neural/epithelial_adhesion"/>
</dbReference>
<feature type="non-terminal residue" evidence="7">
    <location>
        <position position="1"/>
    </location>
</feature>
<dbReference type="SMART" id="SM00409">
    <property type="entry name" value="IG"/>
    <property type="match status" value="3"/>
</dbReference>
<dbReference type="Pfam" id="PF07679">
    <property type="entry name" value="I-set"/>
    <property type="match status" value="1"/>
</dbReference>
<keyword evidence="4" id="KW-0393">Immunoglobulin domain</keyword>
<organism evidence="7 8">
    <name type="scientific">Lottia gigantea</name>
    <name type="common">Giant owl limpet</name>
    <dbReference type="NCBI Taxonomy" id="225164"/>
    <lineage>
        <taxon>Eukaryota</taxon>
        <taxon>Metazoa</taxon>
        <taxon>Spiralia</taxon>
        <taxon>Lophotrochozoa</taxon>
        <taxon>Mollusca</taxon>
        <taxon>Gastropoda</taxon>
        <taxon>Patellogastropoda</taxon>
        <taxon>Lottioidea</taxon>
        <taxon>Lottiidae</taxon>
        <taxon>Lottia</taxon>
    </lineage>
</organism>